<dbReference type="SMART" id="SM00220">
    <property type="entry name" value="S_TKc"/>
    <property type="match status" value="1"/>
</dbReference>
<dbReference type="SUPFAM" id="SSF56112">
    <property type="entry name" value="Protein kinase-like (PK-like)"/>
    <property type="match status" value="1"/>
</dbReference>
<dbReference type="EMBL" id="CM026423">
    <property type="protein sequence ID" value="KAG0585117.1"/>
    <property type="molecule type" value="Genomic_DNA"/>
</dbReference>
<dbReference type="AlphaFoldDB" id="A0A8T0IPZ2"/>
<proteinExistence type="predicted"/>
<evidence type="ECO:0000259" key="2">
    <source>
        <dbReference type="PROSITE" id="PS50011"/>
    </source>
</evidence>
<dbReference type="Pfam" id="PF07714">
    <property type="entry name" value="PK_Tyr_Ser-Thr"/>
    <property type="match status" value="1"/>
</dbReference>
<organism evidence="3 4">
    <name type="scientific">Ceratodon purpureus</name>
    <name type="common">Fire moss</name>
    <name type="synonym">Dicranum purpureum</name>
    <dbReference type="NCBI Taxonomy" id="3225"/>
    <lineage>
        <taxon>Eukaryota</taxon>
        <taxon>Viridiplantae</taxon>
        <taxon>Streptophyta</taxon>
        <taxon>Embryophyta</taxon>
        <taxon>Bryophyta</taxon>
        <taxon>Bryophytina</taxon>
        <taxon>Bryopsida</taxon>
        <taxon>Dicranidae</taxon>
        <taxon>Pseudoditrichales</taxon>
        <taxon>Ditrichaceae</taxon>
        <taxon>Ceratodon</taxon>
    </lineage>
</organism>
<feature type="region of interest" description="Disordered" evidence="1">
    <location>
        <begin position="1"/>
        <end position="52"/>
    </location>
</feature>
<dbReference type="InterPro" id="IPR001245">
    <property type="entry name" value="Ser-Thr/Tyr_kinase_cat_dom"/>
</dbReference>
<keyword evidence="4" id="KW-1185">Reference proteome</keyword>
<dbReference type="Gene3D" id="1.10.510.10">
    <property type="entry name" value="Transferase(Phosphotransferase) domain 1"/>
    <property type="match status" value="1"/>
</dbReference>
<dbReference type="GO" id="GO:0005524">
    <property type="term" value="F:ATP binding"/>
    <property type="evidence" value="ECO:0007669"/>
    <property type="project" value="InterPro"/>
</dbReference>
<sequence>MGQSPSVLQDARNSGIVPSSASTSSASTVYSSPVPSSASTSSASTVYSSPRIERMRQTRSTFGTHLEYEIESSKDHWSEVAPLSDDSVSQDPQAFFEQGIFAGEKCTESELEYVRDVCNASLDSETREDQLMRMLSLIRWASRFDHYGYSSQKWEVGRKIGEGAQAEIFEVNPNQDCPDCHNKGLICRNFGIPRHKYILKVFKEGYQRKCLRKCLSVRDLQRLWPKQVATGYSTLYTCPVRCGYLLPNGRFAFLMPRYWGDLRKLLDRRMQQRLDCTHPPCSDWEATRSMLYIAKGMRDLHISNIVHGDLKASNVLVEMIERSKSEMEKIRNKDVDTFYCRVADFESSKGVLGTGFWRAPEILIGVKNRCVTPNLFTKASDVYSYAMTCYEIWTGCFPFENLKTNEYDVVLGGERPILPSGMKPWIREMLERCWHADPSKRPTFQEICDTITNYSQDTFGKCMDGIEEKEFDIPMKSSDLNGHDCQWIVRLVEMKSFVNTPKRLRGEQETRSLIIPPKWLQRDPCLCEECFSKWSEEFIIQRVKTRKG</sequence>
<feature type="domain" description="Protein kinase" evidence="2">
    <location>
        <begin position="154"/>
        <end position="459"/>
    </location>
</feature>
<dbReference type="GO" id="GO:0007165">
    <property type="term" value="P:signal transduction"/>
    <property type="evidence" value="ECO:0007669"/>
    <property type="project" value="TreeGrafter"/>
</dbReference>
<dbReference type="PROSITE" id="PS00108">
    <property type="entry name" value="PROTEIN_KINASE_ST"/>
    <property type="match status" value="1"/>
</dbReference>
<evidence type="ECO:0000256" key="1">
    <source>
        <dbReference type="SAM" id="MobiDB-lite"/>
    </source>
</evidence>
<dbReference type="Proteomes" id="UP000822688">
    <property type="component" value="Chromosome 3"/>
</dbReference>
<dbReference type="InterPro" id="IPR008271">
    <property type="entry name" value="Ser/Thr_kinase_AS"/>
</dbReference>
<dbReference type="PROSITE" id="PS50011">
    <property type="entry name" value="PROTEIN_KINASE_DOM"/>
    <property type="match status" value="1"/>
</dbReference>
<feature type="compositionally biased region" description="Low complexity" evidence="1">
    <location>
        <begin position="17"/>
        <end position="50"/>
    </location>
</feature>
<dbReference type="InterPro" id="IPR011009">
    <property type="entry name" value="Kinase-like_dom_sf"/>
</dbReference>
<protein>
    <recommendedName>
        <fullName evidence="2">Protein kinase domain-containing protein</fullName>
    </recommendedName>
</protein>
<reference evidence="3" key="1">
    <citation type="submission" date="2020-06" db="EMBL/GenBank/DDBJ databases">
        <title>WGS assembly of Ceratodon purpureus strain R40.</title>
        <authorList>
            <person name="Carey S.B."/>
            <person name="Jenkins J."/>
            <person name="Shu S."/>
            <person name="Lovell J.T."/>
            <person name="Sreedasyam A."/>
            <person name="Maumus F."/>
            <person name="Tiley G.P."/>
            <person name="Fernandez-Pozo N."/>
            <person name="Barry K."/>
            <person name="Chen C."/>
            <person name="Wang M."/>
            <person name="Lipzen A."/>
            <person name="Daum C."/>
            <person name="Saski C.A."/>
            <person name="Payton A.C."/>
            <person name="Mcbreen J.C."/>
            <person name="Conrad R.E."/>
            <person name="Kollar L.M."/>
            <person name="Olsson S."/>
            <person name="Huttunen S."/>
            <person name="Landis J.B."/>
            <person name="Wickett N.J."/>
            <person name="Johnson M.G."/>
            <person name="Rensing S.A."/>
            <person name="Grimwood J."/>
            <person name="Schmutz J."/>
            <person name="Mcdaniel S.F."/>
        </authorList>
    </citation>
    <scope>NUCLEOTIDE SEQUENCE</scope>
    <source>
        <strain evidence="3">R40</strain>
    </source>
</reference>
<dbReference type="PANTHER" id="PTHR23257:SF969">
    <property type="entry name" value="INTEGRIN-LINKED PROTEIN KINASE"/>
    <property type="match status" value="1"/>
</dbReference>
<dbReference type="InterPro" id="IPR000719">
    <property type="entry name" value="Prot_kinase_dom"/>
</dbReference>
<gene>
    <name evidence="3" type="ORF">KC19_3G259800</name>
</gene>
<name>A0A8T0IPZ2_CERPU</name>
<dbReference type="InterPro" id="IPR050167">
    <property type="entry name" value="Ser_Thr_protein_kinase"/>
</dbReference>
<comment type="caution">
    <text evidence="3">The sequence shown here is derived from an EMBL/GenBank/DDBJ whole genome shotgun (WGS) entry which is preliminary data.</text>
</comment>
<dbReference type="GO" id="GO:0005737">
    <property type="term" value="C:cytoplasm"/>
    <property type="evidence" value="ECO:0007669"/>
    <property type="project" value="TreeGrafter"/>
</dbReference>
<accession>A0A8T0IPZ2</accession>
<evidence type="ECO:0000313" key="3">
    <source>
        <dbReference type="EMBL" id="KAG0585117.1"/>
    </source>
</evidence>
<dbReference type="PANTHER" id="PTHR23257">
    <property type="entry name" value="SERINE-THREONINE PROTEIN KINASE"/>
    <property type="match status" value="1"/>
</dbReference>
<dbReference type="GO" id="GO:0004672">
    <property type="term" value="F:protein kinase activity"/>
    <property type="evidence" value="ECO:0007669"/>
    <property type="project" value="InterPro"/>
</dbReference>
<evidence type="ECO:0000313" key="4">
    <source>
        <dbReference type="Proteomes" id="UP000822688"/>
    </source>
</evidence>